<feature type="region of interest" description="C-terminal hotdog fold" evidence="7">
    <location>
        <begin position="1422"/>
        <end position="1575"/>
    </location>
</feature>
<evidence type="ECO:0000313" key="12">
    <source>
        <dbReference type="Proteomes" id="UP000472372"/>
    </source>
</evidence>
<dbReference type="InterPro" id="IPR016036">
    <property type="entry name" value="Malonyl_transacylase_ACP-bd"/>
</dbReference>
<name>A0A776AJ48_9PLEO</name>
<dbReference type="Pfam" id="PF18558">
    <property type="entry name" value="HTH_51"/>
    <property type="match status" value="1"/>
</dbReference>
<dbReference type="InterPro" id="IPR018201">
    <property type="entry name" value="Ketoacyl_synth_AS"/>
</dbReference>
<dbReference type="CDD" id="cd02440">
    <property type="entry name" value="AdoMet_MTases"/>
    <property type="match status" value="1"/>
</dbReference>
<dbReference type="Gene3D" id="3.40.50.150">
    <property type="entry name" value="Vaccinia Virus protein VP39"/>
    <property type="match status" value="1"/>
</dbReference>
<dbReference type="InterPro" id="IPR049900">
    <property type="entry name" value="PKS_mFAS_DH"/>
</dbReference>
<dbReference type="InterPro" id="IPR013217">
    <property type="entry name" value="Methyltransf_12"/>
</dbReference>
<dbReference type="InterPro" id="IPR036736">
    <property type="entry name" value="ACP-like_sf"/>
</dbReference>
<dbReference type="InterPro" id="IPR020806">
    <property type="entry name" value="PKS_PP-bd"/>
</dbReference>
<dbReference type="Pfam" id="PF14765">
    <property type="entry name" value="PS-DH"/>
    <property type="match status" value="1"/>
</dbReference>
<dbReference type="InterPro" id="IPR049551">
    <property type="entry name" value="PKS_DH_C"/>
</dbReference>
<evidence type="ECO:0000256" key="1">
    <source>
        <dbReference type="ARBA" id="ARBA00004721"/>
    </source>
</evidence>
<evidence type="ECO:0000313" key="11">
    <source>
        <dbReference type="EMBL" id="CAE7033825.1"/>
    </source>
</evidence>
<proteinExistence type="predicted"/>
<dbReference type="SUPFAM" id="SSF53901">
    <property type="entry name" value="Thiolase-like"/>
    <property type="match status" value="1"/>
</dbReference>
<dbReference type="Gene3D" id="3.10.129.110">
    <property type="entry name" value="Polyketide synthase dehydratase"/>
    <property type="match status" value="1"/>
</dbReference>
<keyword evidence="2" id="KW-0596">Phosphopantetheine</keyword>
<dbReference type="PROSITE" id="PS52004">
    <property type="entry name" value="KS3_2"/>
    <property type="match status" value="1"/>
</dbReference>
<dbReference type="Gene3D" id="1.10.1200.10">
    <property type="entry name" value="ACP-like"/>
    <property type="match status" value="2"/>
</dbReference>
<feature type="domain" description="PKS/mFAS DH" evidence="10">
    <location>
        <begin position="1272"/>
        <end position="1575"/>
    </location>
</feature>
<keyword evidence="5" id="KW-0808">Transferase</keyword>
<feature type="domain" description="Ketosynthase family 3 (KS3)" evidence="9">
    <location>
        <begin position="374"/>
        <end position="797"/>
    </location>
</feature>
<keyword evidence="6" id="KW-0511">Multifunctional enzyme</keyword>
<dbReference type="InterPro" id="IPR016035">
    <property type="entry name" value="Acyl_Trfase/lysoPLipase"/>
</dbReference>
<dbReference type="Pfam" id="PF02801">
    <property type="entry name" value="Ketoacyl-synt_C"/>
    <property type="match status" value="1"/>
</dbReference>
<dbReference type="InterPro" id="IPR042104">
    <property type="entry name" value="PKS_dehydratase_sf"/>
</dbReference>
<sequence>MSGQFRPSVAFFCPQSKAPTEEYLEQLQKYIVQTPLLQPLAEAIKSLRDTWTILCECHTDIANLTAGEQHVVSLERWINEGIAGPVSSSMSGILALPLLVIIQICQYFQVLDLHNLTHEQMVSSLKNGGGAQGYCGGLPTAFAIACAKDEEDVVRLATKAMRLAFAVGAFGELGDDESVAGATTIAVRLRASHQGEELITGIPGCYISAITDPKTISIVGPVLPLKRVADRAREQGLLVTDIHIRGKVHNPENSSLVKVLFDISQKYEEMQLPDASQLRVPVRSNADGKLLDNCSLTHEAINIILASRCEWYQLLEEVAKDLTRYSTDSHTFILFGIGDPVPLMPFHNARLRVSKVDAHTTIQNARLADYKYPENAIAVTGVSCRLPRANDLEELWDLLAAGVSTCEEVRPDRVPLHESFRALQNDKWKPKWFGNFIDGADEFDWAFFRSNSKEAASMDPQQRILMELTFQALDSAGYLRRHSREQSGGDRVGCFIGASFIEYTDNTGAHPPTAYTATGTIRAFLCGRISHYYGWSGPAEVIDTACSSSLVAINRACRSIWSGECRMAVAGGINIISGVHNYLNLGKAGFLSPTGQCKPFDESADGYCRADGAGMIVLKPLKQALADDDQILGVIPGASTNQGGMSSTLTVTHPPAQADLYKSILQSAGMSPNHVSYMEAHGTGTQAGDPLEVSSIRKVFGGSDRPTKLYLGSIKANTGHAESAAGVAGLLKVIAMLQKKAIPPHALFNCLNPKIPSLAPDRIVIAKNLEPWEVPFRAAWVNNYGAAGSNAALVVCEGPRKDNKKAHCCLPTGTVYPIILSAHTAESLKAYARLLKSQISRTNVNLASLAYTLSERRKRHSVAWMTTISDTMGLKSLSADISPCNIPASSKPVVLAFSGQSKQTIGLSETLYKSNPKLRDYINKCDRILVRLGFPSILPAVFQTAVIEDPIVLQTGTMAVQYASARCWIDAGVQPACTIGHSFGELTALAVSGVLSLEDALKLVATRAQLMVTKWGPEKGTMLAIFAPISVVKQIVGTVGSDSLEIACFNGPNSQVVVGTQTAVAEVERLLTVDPSFRGVRSQRVDVTHGFHSVFTEPLRNDFAKSLEPLAFKEASLPIEPCTQVKTTSITAEHVVSHLRQPVYFVDAVQRIEERLGGCIWLEAGFDSSIVPMVKRATERSDIHSFYGVKTVGANQPTEVLSQLTVDLWKEGIDITPWPFLSPSDAGVEPIWLPPYQFQKTKAWLENVDRATELHHQLADISSQKPEAAPVHNPVRLLSYAGSAGRTEKFSINSSASRFCELINGHAVRGRPLCPASMYMECAAMSAQLLGADLGSASLVFEDLAFESPLGVNLDRDVTLLLEETAKNSWNFVLSSFPGSGSGTGRATVHGRGKMYLVEQPRLSTYKRLIADRLELIRTSPTSEKLSGGRAYQLFSKVVDYAGFLHGIKSIIIDNNEALAEIRMPENHIGDDESTVTKHCDTASIDAFIQVSGLLINSSNACPQGQVFVASGFESVTMSKLCDFDTQKAWNVYAIFTLVDDVHATGDVFVLNKAGEIAMTAIGAKFHRLEISKLERTLDAANGSKANSNRTAFPPLPSPKPILAQSLPLLTPDNSSVSSCASSVVGDDSDDREAPLREMISSYTGAPADFISSSTCIGDLGVDSLASVELSDEISERFGKMVSPGELLTLSFGALCQMTLSDVVKIKQKHTTPPPKKQMQVPLPTPPASETVANYSFGDNRRAKLFELISELCGADVSQIEEHQSLQDLGFDSLSTTELGSSICDTFNVNLDNTETLLDLSVRELMQLAGISSQKLSPSISTLPKSQAAATPASLVAKPAGITDPFQSLLAAEPSLPDHAKSCQFTRYLTEVAARQDELLLAYLVEGFQKLGVDFRALKIDQQVPRFTYQSKHNKVVQRYYEILQKHDIIEKKDSGYVRSSRSCSFLPSSQLLRNLVADYPQYSCEAELMALTGSKLAECLTGTEDPVKLLFGTSKSQEIIGNFYTKAPMFATLTELLVDFIVSLVEKADGPIRILEVGAGMGGTTKRLGEALSALNHPIEYVFTDIAQTLVRNASKKFKYPWMQFKTLNLEREPPAEMKGSFDIAIGTNCVHATANRTDTCRRIKQMLNSNGLLILSEITTVFDWHEAVFGLLDGWWLANDANHAIQSAEVWMDFLHQAGFPSATYSQSTVPDCNLQRLLVASTQQHEEPHRKIESTATGVKTVVYKSIDGVEVEADIYLPKSPPTSSMPVALMIHGGGHMTLSRKAVRPAQIQFLLSHNILPISVDYRLCPEVNVIEGPFSDVRDAYSWIQEKLSTITSKFGFSIETSRIVCIGWSTGAHLAMSLAWTTKELNIPPPAAILGFYGPTDFESGDLEKYHTDYPARRMRLEKIMQSLPRTPVTNYGAMMDSSEMGWVKRGDPRSELIFAILKEGIGLKVLLNGLSTEALAQKPDPALVRAISPMAHVRDGSYNVPTFVIHGLGDEIVPFKTAELFTKELENFGVKCGFLPVPGVKHIHDLHLKPGSKEWKDQVEPGYLFLFGILGISV</sequence>
<dbReference type="GO" id="GO:0004312">
    <property type="term" value="F:fatty acid synthase activity"/>
    <property type="evidence" value="ECO:0007669"/>
    <property type="project" value="TreeGrafter"/>
</dbReference>
<keyword evidence="4" id="KW-0489">Methyltransferase</keyword>
<dbReference type="PROSITE" id="PS00606">
    <property type="entry name" value="KS3_1"/>
    <property type="match status" value="1"/>
</dbReference>
<dbReference type="PANTHER" id="PTHR43775:SF21">
    <property type="entry name" value="NON-REDUCING POLYKETIDE SYNTHASE AUSA-RELATED"/>
    <property type="match status" value="1"/>
</dbReference>
<dbReference type="Pfam" id="PF00698">
    <property type="entry name" value="Acyl_transf_1"/>
    <property type="match status" value="1"/>
</dbReference>
<accession>A0A776AJ48</accession>
<dbReference type="GO" id="GO:0031177">
    <property type="term" value="F:phosphopantetheine binding"/>
    <property type="evidence" value="ECO:0007669"/>
    <property type="project" value="InterPro"/>
</dbReference>
<evidence type="ECO:0000259" key="8">
    <source>
        <dbReference type="PROSITE" id="PS50075"/>
    </source>
</evidence>
<dbReference type="CDD" id="cd00833">
    <property type="entry name" value="PKS"/>
    <property type="match status" value="1"/>
</dbReference>
<dbReference type="SMART" id="SM00823">
    <property type="entry name" value="PKS_PP"/>
    <property type="match status" value="2"/>
</dbReference>
<organism evidence="11 12">
    <name type="scientific">Pyrenophora teres f. teres</name>
    <dbReference type="NCBI Taxonomy" id="97479"/>
    <lineage>
        <taxon>Eukaryota</taxon>
        <taxon>Fungi</taxon>
        <taxon>Dikarya</taxon>
        <taxon>Ascomycota</taxon>
        <taxon>Pezizomycotina</taxon>
        <taxon>Dothideomycetes</taxon>
        <taxon>Pleosporomycetidae</taxon>
        <taxon>Pleosporales</taxon>
        <taxon>Pleosporineae</taxon>
        <taxon>Pleosporaceae</taxon>
        <taxon>Pyrenophora</taxon>
    </lineage>
</organism>
<dbReference type="InterPro" id="IPR050091">
    <property type="entry name" value="PKS_NRPS_Biosynth_Enz"/>
</dbReference>
<dbReference type="Pfam" id="PF00109">
    <property type="entry name" value="ketoacyl-synt"/>
    <property type="match status" value="1"/>
</dbReference>
<feature type="region of interest" description="N-terminal hotdog fold" evidence="7">
    <location>
        <begin position="1272"/>
        <end position="1402"/>
    </location>
</feature>
<evidence type="ECO:0000259" key="10">
    <source>
        <dbReference type="PROSITE" id="PS52019"/>
    </source>
</evidence>
<dbReference type="SUPFAM" id="SSF52151">
    <property type="entry name" value="FabD/lysophospholipase-like"/>
    <property type="match status" value="1"/>
</dbReference>
<dbReference type="GO" id="GO:0032259">
    <property type="term" value="P:methylation"/>
    <property type="evidence" value="ECO:0007669"/>
    <property type="project" value="UniProtKB-KW"/>
</dbReference>
<dbReference type="GO" id="GO:0044550">
    <property type="term" value="P:secondary metabolite biosynthetic process"/>
    <property type="evidence" value="ECO:0007669"/>
    <property type="project" value="TreeGrafter"/>
</dbReference>
<dbReference type="SUPFAM" id="SSF55048">
    <property type="entry name" value="Probable ACP-binding domain of malonyl-CoA ACP transacylase"/>
    <property type="match status" value="1"/>
</dbReference>
<dbReference type="PROSITE" id="PS52019">
    <property type="entry name" value="PKS_MFAS_DH"/>
    <property type="match status" value="1"/>
</dbReference>
<reference evidence="11" key="1">
    <citation type="submission" date="2021-02" db="EMBL/GenBank/DDBJ databases">
        <authorList>
            <person name="Syme A R."/>
            <person name="Syme A R."/>
            <person name="Moolhuijzen P."/>
        </authorList>
    </citation>
    <scope>NUCLEOTIDE SEQUENCE</scope>
    <source>
        <strain evidence="11">W1-1</strain>
    </source>
</reference>
<dbReference type="Pfam" id="PF16073">
    <property type="entry name" value="SAT"/>
    <property type="match status" value="1"/>
</dbReference>
<dbReference type="Pfam" id="PF00550">
    <property type="entry name" value="PP-binding"/>
    <property type="match status" value="2"/>
</dbReference>
<feature type="domain" description="Carrier" evidence="8">
    <location>
        <begin position="1739"/>
        <end position="1816"/>
    </location>
</feature>
<dbReference type="InterPro" id="IPR009081">
    <property type="entry name" value="PP-bd_ACP"/>
</dbReference>
<dbReference type="SUPFAM" id="SSF53335">
    <property type="entry name" value="S-adenosyl-L-methionine-dependent methyltransferases"/>
    <property type="match status" value="1"/>
</dbReference>
<evidence type="ECO:0000256" key="2">
    <source>
        <dbReference type="ARBA" id="ARBA00022450"/>
    </source>
</evidence>
<feature type="active site" description="Proton acceptor; for dehydratase activity" evidence="7">
    <location>
        <position position="1306"/>
    </location>
</feature>
<dbReference type="InterPro" id="IPR001227">
    <property type="entry name" value="Ac_transferase_dom_sf"/>
</dbReference>
<dbReference type="Gene3D" id="3.40.47.10">
    <property type="match status" value="1"/>
</dbReference>
<dbReference type="InterPro" id="IPR020841">
    <property type="entry name" value="PKS_Beta-ketoAc_synthase_dom"/>
</dbReference>
<dbReference type="InterPro" id="IPR032088">
    <property type="entry name" value="SAT"/>
</dbReference>
<dbReference type="EMBL" id="HG992980">
    <property type="protein sequence ID" value="CAE7033825.1"/>
    <property type="molecule type" value="Genomic_DNA"/>
</dbReference>
<dbReference type="Pfam" id="PF08242">
    <property type="entry name" value="Methyltransf_12"/>
    <property type="match status" value="1"/>
</dbReference>
<feature type="active site" description="Proton donor; for dehydratase activity" evidence="7">
    <location>
        <position position="1486"/>
    </location>
</feature>
<evidence type="ECO:0000256" key="4">
    <source>
        <dbReference type="ARBA" id="ARBA00022603"/>
    </source>
</evidence>
<evidence type="ECO:0000256" key="5">
    <source>
        <dbReference type="ARBA" id="ARBA00022679"/>
    </source>
</evidence>
<evidence type="ECO:0000256" key="7">
    <source>
        <dbReference type="PROSITE-ProRule" id="PRU01363"/>
    </source>
</evidence>
<dbReference type="SMART" id="SM00827">
    <property type="entry name" value="PKS_AT"/>
    <property type="match status" value="1"/>
</dbReference>
<protein>
    <submittedName>
        <fullName evidence="11">Polyketide synthase</fullName>
    </submittedName>
</protein>
<dbReference type="SUPFAM" id="SSF47336">
    <property type="entry name" value="ACP-like"/>
    <property type="match status" value="2"/>
</dbReference>
<dbReference type="GO" id="GO:0004315">
    <property type="term" value="F:3-oxoacyl-[acyl-carrier-protein] synthase activity"/>
    <property type="evidence" value="ECO:0007669"/>
    <property type="project" value="InterPro"/>
</dbReference>
<dbReference type="InterPro" id="IPR006162">
    <property type="entry name" value="Ppantetheine_attach_site"/>
</dbReference>
<gene>
    <name evidence="11" type="ORF">PTTW11_05288</name>
</gene>
<evidence type="ECO:0000259" key="9">
    <source>
        <dbReference type="PROSITE" id="PS52004"/>
    </source>
</evidence>
<evidence type="ECO:0000256" key="3">
    <source>
        <dbReference type="ARBA" id="ARBA00022553"/>
    </source>
</evidence>
<dbReference type="Pfam" id="PF20434">
    <property type="entry name" value="BD-FAE"/>
    <property type="match status" value="1"/>
</dbReference>
<dbReference type="InterPro" id="IPR029063">
    <property type="entry name" value="SAM-dependent_MTases_sf"/>
</dbReference>
<dbReference type="InterPro" id="IPR014043">
    <property type="entry name" value="Acyl_transferase_dom"/>
</dbReference>
<feature type="domain" description="Carrier" evidence="8">
    <location>
        <begin position="1627"/>
        <end position="1711"/>
    </location>
</feature>
<dbReference type="InterPro" id="IPR016039">
    <property type="entry name" value="Thiolase-like"/>
</dbReference>
<dbReference type="InterPro" id="IPR049492">
    <property type="entry name" value="BD-FAE-like_dom"/>
</dbReference>
<dbReference type="GO" id="GO:0006633">
    <property type="term" value="P:fatty acid biosynthetic process"/>
    <property type="evidence" value="ECO:0007669"/>
    <property type="project" value="InterPro"/>
</dbReference>
<dbReference type="GO" id="GO:0008168">
    <property type="term" value="F:methyltransferase activity"/>
    <property type="evidence" value="ECO:0007669"/>
    <property type="project" value="UniProtKB-KW"/>
</dbReference>
<dbReference type="Gene3D" id="3.40.50.1820">
    <property type="entry name" value="alpha/beta hydrolase"/>
    <property type="match status" value="1"/>
</dbReference>
<dbReference type="SMART" id="SM00825">
    <property type="entry name" value="PKS_KS"/>
    <property type="match status" value="1"/>
</dbReference>
<evidence type="ECO:0000256" key="6">
    <source>
        <dbReference type="ARBA" id="ARBA00023268"/>
    </source>
</evidence>
<dbReference type="InterPro" id="IPR029058">
    <property type="entry name" value="AB_hydrolase_fold"/>
</dbReference>
<dbReference type="Gene3D" id="3.30.70.3290">
    <property type="match status" value="1"/>
</dbReference>
<dbReference type="Gene3D" id="3.40.366.10">
    <property type="entry name" value="Malonyl-Coenzyme A Acyl Carrier Protein, domain 2"/>
    <property type="match status" value="2"/>
</dbReference>
<dbReference type="PROSITE" id="PS50075">
    <property type="entry name" value="CARRIER"/>
    <property type="match status" value="2"/>
</dbReference>
<dbReference type="SUPFAM" id="SSF53474">
    <property type="entry name" value="alpha/beta-Hydrolases"/>
    <property type="match status" value="1"/>
</dbReference>
<dbReference type="PROSITE" id="PS00012">
    <property type="entry name" value="PHOSPHOPANTETHEINE"/>
    <property type="match status" value="2"/>
</dbReference>
<dbReference type="InterPro" id="IPR041068">
    <property type="entry name" value="HTH_51"/>
</dbReference>
<dbReference type="Proteomes" id="UP000472372">
    <property type="component" value="Chromosome 4"/>
</dbReference>
<keyword evidence="3" id="KW-0597">Phosphoprotein</keyword>
<dbReference type="InterPro" id="IPR014030">
    <property type="entry name" value="Ketoacyl_synth_N"/>
</dbReference>
<comment type="pathway">
    <text evidence="1">Secondary metabolite biosynthesis; terpenoid biosynthesis.</text>
</comment>
<dbReference type="InterPro" id="IPR014031">
    <property type="entry name" value="Ketoacyl_synth_C"/>
</dbReference>
<dbReference type="PANTHER" id="PTHR43775">
    <property type="entry name" value="FATTY ACID SYNTHASE"/>
    <property type="match status" value="1"/>
</dbReference>